<protein>
    <submittedName>
        <fullName evidence="1">Uncharacterized protein</fullName>
    </submittedName>
</protein>
<dbReference type="Proteomes" id="UP000588017">
    <property type="component" value="Unassembled WGS sequence"/>
</dbReference>
<comment type="caution">
    <text evidence="1">The sequence shown here is derived from an EMBL/GenBank/DDBJ whole genome shotgun (WGS) entry which is preliminary data.</text>
</comment>
<organism evidence="1 2">
    <name type="scientific">Chelatococcus composti</name>
    <dbReference type="NCBI Taxonomy" id="1743235"/>
    <lineage>
        <taxon>Bacteria</taxon>
        <taxon>Pseudomonadati</taxon>
        <taxon>Pseudomonadota</taxon>
        <taxon>Alphaproteobacteria</taxon>
        <taxon>Hyphomicrobiales</taxon>
        <taxon>Chelatococcaceae</taxon>
        <taxon>Chelatococcus</taxon>
    </lineage>
</organism>
<name>A0A841K2N4_9HYPH</name>
<sequence>MSAFRPARSVLSARRHRSTLLAGAATIALVGASPVADEIAAWRLSRTLAPAGTVEAVSGALAGPLTVKGLHLSASGATLSVDRISLPGHGFLGTSALAAGDVTLEGITVAFDSLTIRIPRLLVSGTDLDEATIARIFDKTAAQPLSQRLAALTASTVRIPELTMEQSLGGVEQTVTYHDVEMRDIKAGVISAIAIPRVTMRIDGKKEELSTGTMGPITVDDFDTVQVARVYGEKAGPDDTEPKRLYGAFSIENFTIRDAKGNEASIARITGRDFKARPTADSWLGTIEALGKVEDFEKLSLAEWKVFFTRLVDMMTAFEIGGFEASGFTFRGKDEEKDKPVEGEIERIAMGAEATGPAFSIAGMRFLTPDANVRFGGMSFSEVVWRPMVERLKEALAAPDTDLDDLDIQKFVPLIGHARLEAIDIDVPATGDEAEGGKKQRTAKTDERIRINVGAIDLRAANLVDDIPTEFGARVDSFAMALPSGTDKDGFKELRAMGYEALDLSFAFDGAWSPDRQEFDIKTLSLRGKDMGTVTVSGLLGNITKDVFSSDEAVQQVALMAATAKRLSLAVENAGIFERFIEQEAKKAKRKADDLRKEYGMGAAVIVPALLGNSEGARTLANAISRFVAKPGALSITATANNEAGLGLADFAAAGGEPATLFQQVTIEAKAE</sequence>
<dbReference type="RefSeq" id="WP_183331687.1">
    <property type="nucleotide sequence ID" value="NZ_BMHX01000001.1"/>
</dbReference>
<evidence type="ECO:0000313" key="1">
    <source>
        <dbReference type="EMBL" id="MBB6166777.1"/>
    </source>
</evidence>
<dbReference type="EMBL" id="JACHEH010000001">
    <property type="protein sequence ID" value="MBB6166777.1"/>
    <property type="molecule type" value="Genomic_DNA"/>
</dbReference>
<dbReference type="AlphaFoldDB" id="A0A841K2N4"/>
<proteinExistence type="predicted"/>
<accession>A0A841K2N4</accession>
<reference evidence="1 2" key="1">
    <citation type="submission" date="2020-08" db="EMBL/GenBank/DDBJ databases">
        <title>Genomic Encyclopedia of Type Strains, Phase IV (KMG-IV): sequencing the most valuable type-strain genomes for metagenomic binning, comparative biology and taxonomic classification.</title>
        <authorList>
            <person name="Goeker M."/>
        </authorList>
    </citation>
    <scope>NUCLEOTIDE SEQUENCE [LARGE SCALE GENOMIC DNA]</scope>
    <source>
        <strain evidence="1 2">DSM 101465</strain>
    </source>
</reference>
<gene>
    <name evidence="1" type="ORF">HNQ73_000385</name>
</gene>
<evidence type="ECO:0000313" key="2">
    <source>
        <dbReference type="Proteomes" id="UP000588017"/>
    </source>
</evidence>
<keyword evidence="2" id="KW-1185">Reference proteome</keyword>